<dbReference type="SUPFAM" id="SSF75217">
    <property type="entry name" value="alpha/beta knot"/>
    <property type="match status" value="1"/>
</dbReference>
<reference evidence="3 4" key="1">
    <citation type="submission" date="2019-09" db="EMBL/GenBank/DDBJ databases">
        <authorList>
            <person name="Brejova B."/>
        </authorList>
    </citation>
    <scope>NUCLEOTIDE SEQUENCE [LARGE SCALE GENOMIC DNA]</scope>
</reference>
<gene>
    <name evidence="3" type="ORF">SAPINGB_P002923</name>
</gene>
<evidence type="ECO:0000313" key="3">
    <source>
        <dbReference type="EMBL" id="VVT50917.1"/>
    </source>
</evidence>
<feature type="region of interest" description="Disordered" evidence="2">
    <location>
        <begin position="179"/>
        <end position="204"/>
    </location>
</feature>
<organism evidence="3 4">
    <name type="scientific">Magnusiomyces paraingens</name>
    <dbReference type="NCBI Taxonomy" id="2606893"/>
    <lineage>
        <taxon>Eukaryota</taxon>
        <taxon>Fungi</taxon>
        <taxon>Dikarya</taxon>
        <taxon>Ascomycota</taxon>
        <taxon>Saccharomycotina</taxon>
        <taxon>Dipodascomycetes</taxon>
        <taxon>Dipodascales</taxon>
        <taxon>Dipodascaceae</taxon>
        <taxon>Magnusiomyces</taxon>
    </lineage>
</organism>
<protein>
    <submittedName>
        <fullName evidence="3">Uncharacterized protein</fullName>
    </submittedName>
</protein>
<evidence type="ECO:0000256" key="1">
    <source>
        <dbReference type="ARBA" id="ARBA00009841"/>
    </source>
</evidence>
<dbReference type="Proteomes" id="UP000398389">
    <property type="component" value="Unassembled WGS sequence"/>
</dbReference>
<dbReference type="Pfam" id="PF02598">
    <property type="entry name" value="Methyltrn_RNA_3"/>
    <property type="match status" value="1"/>
</dbReference>
<dbReference type="OrthoDB" id="361029at2759"/>
<dbReference type="GeneID" id="43581741"/>
<dbReference type="EMBL" id="CABVLU010000002">
    <property type="protein sequence ID" value="VVT50917.1"/>
    <property type="molecule type" value="Genomic_DNA"/>
</dbReference>
<dbReference type="InterPro" id="IPR029028">
    <property type="entry name" value="Alpha/beta_knot_MTases"/>
</dbReference>
<accession>A0A5E8BK18</accession>
<name>A0A5E8BK18_9ASCO</name>
<feature type="region of interest" description="Disordered" evidence="2">
    <location>
        <begin position="83"/>
        <end position="110"/>
    </location>
</feature>
<dbReference type="AlphaFoldDB" id="A0A5E8BK18"/>
<proteinExistence type="inferred from homology"/>
<dbReference type="Gene3D" id="3.40.1280.10">
    <property type="match status" value="1"/>
</dbReference>
<dbReference type="InterPro" id="IPR003750">
    <property type="entry name" value="Put_MeTrfase-C9orf114-like"/>
</dbReference>
<keyword evidence="4" id="KW-1185">Reference proteome</keyword>
<evidence type="ECO:0000256" key="2">
    <source>
        <dbReference type="SAM" id="MobiDB-lite"/>
    </source>
</evidence>
<dbReference type="PANTHER" id="PTHR12150:SF13">
    <property type="entry name" value="METHYLTRANSFERASE C9ORF114-RELATED"/>
    <property type="match status" value="1"/>
</dbReference>
<sequence>MSEHLKITRAGTKRRLTLCIPSSAISSSNCRTGQQVAATAHQIARTAVQFGVSEIIVYDTAKPSREESAPVVVAQELEKPKKIVFGEDSSDEPQPSTEDKSTPITNDDDAELSDQDKLVGLLEYFVTPSYLRKSLFGDRTHFFDSIAKKLPKLPGLDLLNHENSRYFIGLSVNRKVRKSKTRTITSSNGRKRKRKTKVTGSAEENDPGLTGYVNIGEKKVLKLAGKVKVPVHSIVVIDKETKAVVSPEDAFGNDKKLEQLQKKGIETSDTHWTTVGFGYKVRKVENFGQVFTECPYSGGYRYTAFAPCAEFLEQQNKATGANEIALIEEETFLIKGITTTPGDDVPVLLITGKWKELEQAVLADSVNFAGLEKAQMLFDGRIRMGRGARVEDAVLIAMSKIEGL</sequence>
<evidence type="ECO:0000313" key="4">
    <source>
        <dbReference type="Proteomes" id="UP000398389"/>
    </source>
</evidence>
<dbReference type="PANTHER" id="PTHR12150">
    <property type="entry name" value="CLASS IV SAM-BINDING METHYLTRANSFERASE-RELATED"/>
    <property type="match status" value="1"/>
</dbReference>
<dbReference type="RefSeq" id="XP_031853532.1">
    <property type="nucleotide sequence ID" value="XM_031997641.1"/>
</dbReference>
<comment type="similarity">
    <text evidence="1">Belongs to the class IV-like SAM-binding methyltransferase superfamily.</text>
</comment>
<dbReference type="InterPro" id="IPR029026">
    <property type="entry name" value="tRNA_m1G_MTases_N"/>
</dbReference>